<evidence type="ECO:0000313" key="1">
    <source>
        <dbReference type="EMBL" id="KKC98832.1"/>
    </source>
</evidence>
<sequence>MLTMWQLSDLAPLLSDHDGWAVDIQGQALLIRNEDNIEAFLAVSGEQILVEVLLFDAAQVKDTDALNREILRTHKMFPLSTIGINAINGNDYYVAFGSLSSQSKAESVVIEVATLFRNVEAFIDLYQDFLKEQTA</sequence>
<protein>
    <submittedName>
        <fullName evidence="1">Cytoplasmic protein</fullName>
    </submittedName>
</protein>
<keyword evidence="2" id="KW-1185">Reference proteome</keyword>
<gene>
    <name evidence="1" type="ORF">KY46_15985</name>
</gene>
<dbReference type="Proteomes" id="UP000033633">
    <property type="component" value="Unassembled WGS sequence"/>
</dbReference>
<dbReference type="EMBL" id="JWYV01000015">
    <property type="protein sequence ID" value="KKC98832.1"/>
    <property type="molecule type" value="Genomic_DNA"/>
</dbReference>
<name>A0A0F5V9T3_9GAMM</name>
<evidence type="ECO:0000313" key="2">
    <source>
        <dbReference type="Proteomes" id="UP000033633"/>
    </source>
</evidence>
<dbReference type="PATRIC" id="fig|265726.11.peg.1450"/>
<dbReference type="AlphaFoldDB" id="A0A0F5V9T3"/>
<organism evidence="1 2">
    <name type="scientific">Photobacterium halotolerans</name>
    <dbReference type="NCBI Taxonomy" id="265726"/>
    <lineage>
        <taxon>Bacteria</taxon>
        <taxon>Pseudomonadati</taxon>
        <taxon>Pseudomonadota</taxon>
        <taxon>Gammaproteobacteria</taxon>
        <taxon>Vibrionales</taxon>
        <taxon>Vibrionaceae</taxon>
        <taxon>Photobacterium</taxon>
    </lineage>
</organism>
<dbReference type="InterPro" id="IPR019231">
    <property type="entry name" value="DUF2170"/>
</dbReference>
<dbReference type="STRING" id="265726.KY46_15985"/>
<dbReference type="Pfam" id="PF09938">
    <property type="entry name" value="DUF2170"/>
    <property type="match status" value="1"/>
</dbReference>
<accession>A0A0F5V9T3</accession>
<proteinExistence type="predicted"/>
<reference evidence="1 2" key="1">
    <citation type="submission" date="2014-12" db="EMBL/GenBank/DDBJ databases">
        <title>Mercury Reductase activity and rhizosphere competence traits in the genome of root associated Photobacterium halotolerans MELD1.</title>
        <authorList>
            <person name="Mathew D.C."/>
            <person name="Huang C.-C."/>
        </authorList>
    </citation>
    <scope>NUCLEOTIDE SEQUENCE [LARGE SCALE GENOMIC DNA]</scope>
    <source>
        <strain evidence="1 2">MELD1</strain>
    </source>
</reference>
<comment type="caution">
    <text evidence="1">The sequence shown here is derived from an EMBL/GenBank/DDBJ whole genome shotgun (WGS) entry which is preliminary data.</text>
</comment>
<dbReference type="OrthoDB" id="7677665at2"/>